<dbReference type="Proteomes" id="UP000824782">
    <property type="component" value="Unassembled WGS sequence"/>
</dbReference>
<feature type="region of interest" description="Disordered" evidence="1">
    <location>
        <begin position="1"/>
        <end position="27"/>
    </location>
</feature>
<feature type="compositionally biased region" description="Basic and acidic residues" evidence="1">
    <location>
        <begin position="16"/>
        <end position="26"/>
    </location>
</feature>
<reference evidence="2" key="1">
    <citation type="thesis" date="2020" institute="ProQuest LLC" country="789 East Eisenhower Parkway, Ann Arbor, MI, USA">
        <title>Comparative Genomics and Chromosome Evolution.</title>
        <authorList>
            <person name="Mudd A.B."/>
        </authorList>
    </citation>
    <scope>NUCLEOTIDE SEQUENCE</scope>
    <source>
        <strain evidence="2">237g6f4</strain>
        <tissue evidence="2">Blood</tissue>
    </source>
</reference>
<keyword evidence="3" id="KW-1185">Reference proteome</keyword>
<dbReference type="AlphaFoldDB" id="A0AAV6ZKN6"/>
<evidence type="ECO:0000313" key="3">
    <source>
        <dbReference type="Proteomes" id="UP000824782"/>
    </source>
</evidence>
<evidence type="ECO:0000313" key="2">
    <source>
        <dbReference type="EMBL" id="KAG8548845.1"/>
    </source>
</evidence>
<dbReference type="EMBL" id="WNYA01000306">
    <property type="protein sequence ID" value="KAG8548845.1"/>
    <property type="molecule type" value="Genomic_DNA"/>
</dbReference>
<evidence type="ECO:0000256" key="1">
    <source>
        <dbReference type="SAM" id="MobiDB-lite"/>
    </source>
</evidence>
<accession>A0AAV6ZKN6</accession>
<protein>
    <submittedName>
        <fullName evidence="2">Uncharacterized protein</fullName>
    </submittedName>
</protein>
<feature type="region of interest" description="Disordered" evidence="1">
    <location>
        <begin position="62"/>
        <end position="84"/>
    </location>
</feature>
<gene>
    <name evidence="2" type="ORF">GDO81_023803</name>
</gene>
<proteinExistence type="predicted"/>
<sequence length="84" mass="9553">MVSLNDALKSAKTINTHHEEKPKLEQTKNICNEDQLSKQMEEFYISLIETRDCLEKSAILHSAPGRYDKPEKTVQPATDLHGKS</sequence>
<name>A0AAV6ZKN6_ENGPU</name>
<organism evidence="2 3">
    <name type="scientific">Engystomops pustulosus</name>
    <name type="common">Tungara frog</name>
    <name type="synonym">Physalaemus pustulosus</name>
    <dbReference type="NCBI Taxonomy" id="76066"/>
    <lineage>
        <taxon>Eukaryota</taxon>
        <taxon>Metazoa</taxon>
        <taxon>Chordata</taxon>
        <taxon>Craniata</taxon>
        <taxon>Vertebrata</taxon>
        <taxon>Euteleostomi</taxon>
        <taxon>Amphibia</taxon>
        <taxon>Batrachia</taxon>
        <taxon>Anura</taxon>
        <taxon>Neobatrachia</taxon>
        <taxon>Hyloidea</taxon>
        <taxon>Leptodactylidae</taxon>
        <taxon>Leiuperinae</taxon>
        <taxon>Engystomops</taxon>
    </lineage>
</organism>
<comment type="caution">
    <text evidence="2">The sequence shown here is derived from an EMBL/GenBank/DDBJ whole genome shotgun (WGS) entry which is preliminary data.</text>
</comment>